<evidence type="ECO:0000313" key="2">
    <source>
        <dbReference type="Proteomes" id="UP000593577"/>
    </source>
</evidence>
<dbReference type="PANTHER" id="PTHR47481">
    <property type="match status" value="1"/>
</dbReference>
<reference evidence="1 2" key="1">
    <citation type="journal article" date="2019" name="Genome Biol. Evol.">
        <title>Insights into the evolution of the New World diploid cottons (Gossypium, subgenus Houzingenia) based on genome sequencing.</title>
        <authorList>
            <person name="Grover C.E."/>
            <person name="Arick M.A. 2nd"/>
            <person name="Thrash A."/>
            <person name="Conover J.L."/>
            <person name="Sanders W.S."/>
            <person name="Peterson D.G."/>
            <person name="Frelichowski J.E."/>
            <person name="Scheffler J.A."/>
            <person name="Scheffler B.E."/>
            <person name="Wendel J.F."/>
        </authorList>
    </citation>
    <scope>NUCLEOTIDE SEQUENCE [LARGE SCALE GENOMIC DNA]</scope>
    <source>
        <strain evidence="1">185</strain>
        <tissue evidence="1">Leaf</tissue>
    </source>
</reference>
<protein>
    <submittedName>
        <fullName evidence="1">Uncharacterized protein</fullName>
    </submittedName>
</protein>
<accession>A0A7J8XZ99</accession>
<keyword evidence="2" id="KW-1185">Reference proteome</keyword>
<gene>
    <name evidence="1" type="ORF">Goari_009958</name>
</gene>
<proteinExistence type="predicted"/>
<dbReference type="EMBL" id="JABFAA010000009">
    <property type="protein sequence ID" value="MBA0692390.1"/>
    <property type="molecule type" value="Genomic_DNA"/>
</dbReference>
<dbReference type="Proteomes" id="UP000593577">
    <property type="component" value="Unassembled WGS sequence"/>
</dbReference>
<organism evidence="1 2">
    <name type="scientific">Gossypium aridum</name>
    <name type="common">American cotton</name>
    <name type="synonym">Erioxylum aridum</name>
    <dbReference type="NCBI Taxonomy" id="34290"/>
    <lineage>
        <taxon>Eukaryota</taxon>
        <taxon>Viridiplantae</taxon>
        <taxon>Streptophyta</taxon>
        <taxon>Embryophyta</taxon>
        <taxon>Tracheophyta</taxon>
        <taxon>Spermatophyta</taxon>
        <taxon>Magnoliopsida</taxon>
        <taxon>eudicotyledons</taxon>
        <taxon>Gunneridae</taxon>
        <taxon>Pentapetalae</taxon>
        <taxon>rosids</taxon>
        <taxon>malvids</taxon>
        <taxon>Malvales</taxon>
        <taxon>Malvaceae</taxon>
        <taxon>Malvoideae</taxon>
        <taxon>Gossypium</taxon>
    </lineage>
</organism>
<comment type="caution">
    <text evidence="1">The sequence shown here is derived from an EMBL/GenBank/DDBJ whole genome shotgun (WGS) entry which is preliminary data.</text>
</comment>
<dbReference type="Pfam" id="PF14223">
    <property type="entry name" value="Retrotran_gag_2"/>
    <property type="match status" value="1"/>
</dbReference>
<evidence type="ECO:0000313" key="1">
    <source>
        <dbReference type="EMBL" id="MBA0692390.1"/>
    </source>
</evidence>
<feature type="non-terminal residue" evidence="1">
    <location>
        <position position="1"/>
    </location>
</feature>
<dbReference type="PANTHER" id="PTHR47481:SF31">
    <property type="entry name" value="OS01G0873500 PROTEIN"/>
    <property type="match status" value="1"/>
</dbReference>
<sequence length="118" mass="13316">FLQNKFINDKGQQFENEAYATHLRALRNGELNIRDYVTKVNESCDTLAACASPVSEVEPIATILNGLSLDYDPFMVVITSSREPFTLESVVVLLLDVEFRQRDQIQLPIGINMAQRTP</sequence>
<dbReference type="AlphaFoldDB" id="A0A7J8XZ99"/>
<name>A0A7J8XZ99_GOSAI</name>